<accession>A0A5B8MIC3</accession>
<dbReference type="OrthoDB" id="413953at2759"/>
<dbReference type="SUPFAM" id="SSF56784">
    <property type="entry name" value="HAD-like"/>
    <property type="match status" value="1"/>
</dbReference>
<dbReference type="SFLD" id="SFLDF00039">
    <property type="entry name" value="phosphoglycolate_phosphatase_2"/>
    <property type="match status" value="1"/>
</dbReference>
<keyword evidence="4" id="KW-0378">Hydrolase</keyword>
<dbReference type="NCBIfam" id="TIGR01452">
    <property type="entry name" value="PGP_euk"/>
    <property type="match status" value="1"/>
</dbReference>
<dbReference type="Proteomes" id="UP000316726">
    <property type="component" value="Chromosome 3"/>
</dbReference>
<feature type="region of interest" description="Disordered" evidence="5">
    <location>
        <begin position="1"/>
        <end position="58"/>
    </location>
</feature>
<organism evidence="6 7">
    <name type="scientific">Chloropicon primus</name>
    <dbReference type="NCBI Taxonomy" id="1764295"/>
    <lineage>
        <taxon>Eukaryota</taxon>
        <taxon>Viridiplantae</taxon>
        <taxon>Chlorophyta</taxon>
        <taxon>Chloropicophyceae</taxon>
        <taxon>Chloropicales</taxon>
        <taxon>Chloropicaceae</taxon>
        <taxon>Chloropicon</taxon>
    </lineage>
</organism>
<gene>
    <name evidence="6" type="ORF">A3770_03p27150</name>
</gene>
<dbReference type="InterPro" id="IPR006349">
    <property type="entry name" value="PGP_euk"/>
</dbReference>
<evidence type="ECO:0000256" key="3">
    <source>
        <dbReference type="ARBA" id="ARBA00013078"/>
    </source>
</evidence>
<dbReference type="EMBL" id="CP031036">
    <property type="protein sequence ID" value="QDZ20197.1"/>
    <property type="molecule type" value="Genomic_DNA"/>
</dbReference>
<reference evidence="6 7" key="1">
    <citation type="submission" date="2018-07" db="EMBL/GenBank/DDBJ databases">
        <title>The complete nuclear genome of the prasinophyte Chloropicon primus (CCMP1205).</title>
        <authorList>
            <person name="Pombert J.-F."/>
            <person name="Otis C."/>
            <person name="Turmel M."/>
            <person name="Lemieux C."/>
        </authorList>
    </citation>
    <scope>NUCLEOTIDE SEQUENCE [LARGE SCALE GENOMIC DNA]</scope>
    <source>
        <strain evidence="6 7">CCMP1205</strain>
    </source>
</reference>
<dbReference type="Pfam" id="PF13344">
    <property type="entry name" value="Hydrolase_6"/>
    <property type="match status" value="1"/>
</dbReference>
<sequence length="381" mass="40925">MKATTALLRTTTTTRPFQGPGAVRKSPASSPRSNASTLFGSNPGASASSLSAKQQHEQKLLATTRASAMSTTALSQAPTSKLSPSSSLDLLSSAKAFIFDCDGVIWRGDKLIEGIPETIEGLREAGKKLIFVTNNSTKSREGYLKKFLSLGLEISADEIYSSSYAAAAYLKSKNFPTDGSKKVYVVGEVGIMEELTLAGIPHFGGPEDAEAKITLGKGVKMPHDENVSAVIVGFDREINYYKIQYATLCIRENESCEFIATNRDAVTHLTDAQEWAGNGSMVGAIAGSAAREPTTVGKPSTFMLDDIAEQFKIDKSEICMVGDRLDTDIQFGKNGGLKTMLVLSGVTREETLLSEENTIHPDLYTSKLADLLPALTEMNQQ</sequence>
<evidence type="ECO:0000256" key="5">
    <source>
        <dbReference type="SAM" id="MobiDB-lite"/>
    </source>
</evidence>
<protein>
    <recommendedName>
        <fullName evidence="3">phosphoglycolate phosphatase</fullName>
        <ecNumber evidence="3">3.1.3.18</ecNumber>
    </recommendedName>
</protein>
<comment type="similarity">
    <text evidence="2">Belongs to the HAD-like hydrolase superfamily. CbbY/CbbZ/Gph/YieH family.</text>
</comment>
<name>A0A5B8MIC3_9CHLO</name>
<dbReference type="SFLD" id="SFLDG01139">
    <property type="entry name" value="C2.A:_Pyridoxal_Phosphate_Phos"/>
    <property type="match status" value="1"/>
</dbReference>
<dbReference type="SFLD" id="SFLDS00003">
    <property type="entry name" value="Haloacid_Dehalogenase"/>
    <property type="match status" value="1"/>
</dbReference>
<dbReference type="PANTHER" id="PTHR19288">
    <property type="entry name" value="4-NITROPHENYLPHOSPHATASE-RELATED"/>
    <property type="match status" value="1"/>
</dbReference>
<dbReference type="EC" id="3.1.3.18" evidence="3"/>
<dbReference type="GO" id="GO:0005737">
    <property type="term" value="C:cytoplasm"/>
    <property type="evidence" value="ECO:0007669"/>
    <property type="project" value="TreeGrafter"/>
</dbReference>
<evidence type="ECO:0000313" key="7">
    <source>
        <dbReference type="Proteomes" id="UP000316726"/>
    </source>
</evidence>
<dbReference type="AlphaFoldDB" id="A0A5B8MIC3"/>
<feature type="compositionally biased region" description="Low complexity" evidence="5">
    <location>
        <begin position="1"/>
        <end position="15"/>
    </location>
</feature>
<dbReference type="STRING" id="1764295.A0A5B8MIC3"/>
<feature type="compositionally biased region" description="Polar residues" evidence="5">
    <location>
        <begin position="27"/>
        <end position="53"/>
    </location>
</feature>
<dbReference type="PANTHER" id="PTHR19288:SF46">
    <property type="entry name" value="HALOACID DEHALOGENASE-LIKE HYDROLASE DOMAIN-CONTAINING PROTEIN 2"/>
    <property type="match status" value="1"/>
</dbReference>
<proteinExistence type="inferred from homology"/>
<dbReference type="InterPro" id="IPR023214">
    <property type="entry name" value="HAD_sf"/>
</dbReference>
<dbReference type="GO" id="GO:0008967">
    <property type="term" value="F:phosphoglycolate phosphatase activity"/>
    <property type="evidence" value="ECO:0007669"/>
    <property type="project" value="UniProtKB-EC"/>
</dbReference>
<dbReference type="Pfam" id="PF13242">
    <property type="entry name" value="Hydrolase_like"/>
    <property type="match status" value="1"/>
</dbReference>
<dbReference type="InterPro" id="IPR036412">
    <property type="entry name" value="HAD-like_sf"/>
</dbReference>
<evidence type="ECO:0000256" key="1">
    <source>
        <dbReference type="ARBA" id="ARBA00000830"/>
    </source>
</evidence>
<dbReference type="FunFam" id="3.40.50.1000:FF:000039">
    <property type="entry name" value="Phosphoglycolate phosphatase"/>
    <property type="match status" value="1"/>
</dbReference>
<dbReference type="Gene3D" id="3.40.50.1000">
    <property type="entry name" value="HAD superfamily/HAD-like"/>
    <property type="match status" value="2"/>
</dbReference>
<keyword evidence="7" id="KW-1185">Reference proteome</keyword>
<comment type="catalytic activity">
    <reaction evidence="1">
        <text>2-phosphoglycolate + H2O = glycolate + phosphate</text>
        <dbReference type="Rhea" id="RHEA:14369"/>
        <dbReference type="ChEBI" id="CHEBI:15377"/>
        <dbReference type="ChEBI" id="CHEBI:29805"/>
        <dbReference type="ChEBI" id="CHEBI:43474"/>
        <dbReference type="ChEBI" id="CHEBI:58033"/>
        <dbReference type="EC" id="3.1.3.18"/>
    </reaction>
</comment>
<evidence type="ECO:0000256" key="4">
    <source>
        <dbReference type="ARBA" id="ARBA00022801"/>
    </source>
</evidence>
<evidence type="ECO:0000256" key="2">
    <source>
        <dbReference type="ARBA" id="ARBA00006171"/>
    </source>
</evidence>
<dbReference type="InterPro" id="IPR006357">
    <property type="entry name" value="HAD-SF_hydro_IIA"/>
</dbReference>
<dbReference type="NCBIfam" id="TIGR01460">
    <property type="entry name" value="HAD-SF-IIA"/>
    <property type="match status" value="1"/>
</dbReference>
<evidence type="ECO:0000313" key="6">
    <source>
        <dbReference type="EMBL" id="QDZ20197.1"/>
    </source>
</evidence>